<keyword evidence="2" id="KW-1185">Reference proteome</keyword>
<comment type="caution">
    <text evidence="1">The sequence shown here is derived from an EMBL/GenBank/DDBJ whole genome shotgun (WGS) entry which is preliminary data.</text>
</comment>
<evidence type="ECO:0000313" key="1">
    <source>
        <dbReference type="EMBL" id="KAI3784661.1"/>
    </source>
</evidence>
<accession>A0ACB9GNS8</accession>
<reference evidence="2" key="1">
    <citation type="journal article" date="2022" name="Mol. Ecol. Resour.">
        <title>The genomes of chicory, endive, great burdock and yacon provide insights into Asteraceae palaeo-polyploidization history and plant inulin production.</title>
        <authorList>
            <person name="Fan W."/>
            <person name="Wang S."/>
            <person name="Wang H."/>
            <person name="Wang A."/>
            <person name="Jiang F."/>
            <person name="Liu H."/>
            <person name="Zhao H."/>
            <person name="Xu D."/>
            <person name="Zhang Y."/>
        </authorList>
    </citation>
    <scope>NUCLEOTIDE SEQUENCE [LARGE SCALE GENOMIC DNA]</scope>
    <source>
        <strain evidence="2">cv. Yunnan</strain>
    </source>
</reference>
<sequence>MVYTGDEGIKRKFFYDLKRLFPQTPEVDGPLREFQNVGLKSNQIDSLSNELSSDGDETIGKRSMQFPIRSDPTPKIARFSFEPGPANSAQRASSITLFQPKIWLIRINVHVRFHVRFNHSKSEAEKSALQLNIFGFPKRLGKMNCSFYIRTGMCGYGAACRFNHPDPVMVLDPESMNSCKEAIESTQSYRSLPLITTSNFPFVHQNCVLSGYQAPKCKQKVEIAEDCTLKREPCVLNDVGLPIRPGKKVCWNYENLGLCKFGRACAYDHPKKHSSTYGSTSASHYGVKAQENCTPEE</sequence>
<organism evidence="1 2">
    <name type="scientific">Smallanthus sonchifolius</name>
    <dbReference type="NCBI Taxonomy" id="185202"/>
    <lineage>
        <taxon>Eukaryota</taxon>
        <taxon>Viridiplantae</taxon>
        <taxon>Streptophyta</taxon>
        <taxon>Embryophyta</taxon>
        <taxon>Tracheophyta</taxon>
        <taxon>Spermatophyta</taxon>
        <taxon>Magnoliopsida</taxon>
        <taxon>eudicotyledons</taxon>
        <taxon>Gunneridae</taxon>
        <taxon>Pentapetalae</taxon>
        <taxon>asterids</taxon>
        <taxon>campanulids</taxon>
        <taxon>Asterales</taxon>
        <taxon>Asteraceae</taxon>
        <taxon>Asteroideae</taxon>
        <taxon>Heliantheae alliance</taxon>
        <taxon>Millerieae</taxon>
        <taxon>Smallanthus</taxon>
    </lineage>
</organism>
<dbReference type="EMBL" id="CM042031">
    <property type="protein sequence ID" value="KAI3784661.1"/>
    <property type="molecule type" value="Genomic_DNA"/>
</dbReference>
<dbReference type="Proteomes" id="UP001056120">
    <property type="component" value="Linkage Group LG14"/>
</dbReference>
<evidence type="ECO:0000313" key="2">
    <source>
        <dbReference type="Proteomes" id="UP001056120"/>
    </source>
</evidence>
<name>A0ACB9GNS8_9ASTR</name>
<gene>
    <name evidence="1" type="ORF">L1987_43764</name>
</gene>
<proteinExistence type="predicted"/>
<protein>
    <submittedName>
        <fullName evidence="1">Uncharacterized protein</fullName>
    </submittedName>
</protein>
<reference evidence="1 2" key="2">
    <citation type="journal article" date="2022" name="Mol. Ecol. Resour.">
        <title>The genomes of chicory, endive, great burdock and yacon provide insights into Asteraceae paleo-polyploidization history and plant inulin production.</title>
        <authorList>
            <person name="Fan W."/>
            <person name="Wang S."/>
            <person name="Wang H."/>
            <person name="Wang A."/>
            <person name="Jiang F."/>
            <person name="Liu H."/>
            <person name="Zhao H."/>
            <person name="Xu D."/>
            <person name="Zhang Y."/>
        </authorList>
    </citation>
    <scope>NUCLEOTIDE SEQUENCE [LARGE SCALE GENOMIC DNA]</scope>
    <source>
        <strain evidence="2">cv. Yunnan</strain>
        <tissue evidence="1">Leaves</tissue>
    </source>
</reference>